<dbReference type="GO" id="GO:0003676">
    <property type="term" value="F:nucleic acid binding"/>
    <property type="evidence" value="ECO:0007669"/>
    <property type="project" value="InterPro"/>
</dbReference>
<evidence type="ECO:0000313" key="1">
    <source>
        <dbReference type="EMBL" id="GFY67369.1"/>
    </source>
</evidence>
<gene>
    <name evidence="1" type="primary">Tf2-6_15</name>
    <name evidence="1" type="ORF">TNIN_430751</name>
</gene>
<dbReference type="PANTHER" id="PTHR38681:SF1">
    <property type="entry name" value="RETROVIRUS-RELATED POL POLYPROTEIN FROM TRANSPOSON 412-LIKE PROTEIN"/>
    <property type="match status" value="1"/>
</dbReference>
<dbReference type="EMBL" id="BMAV01016532">
    <property type="protein sequence ID" value="GFY67369.1"/>
    <property type="molecule type" value="Genomic_DNA"/>
</dbReference>
<dbReference type="InterPro" id="IPR036397">
    <property type="entry name" value="RNaseH_sf"/>
</dbReference>
<sequence length="218" mass="24207">MLILFTRWPEVIPISDISAEAGAKSFITNWISRFGVLVIITTDQGGQFQSRLLYSLKQMLGIQRIRTTPTTLLRIVWLNVSSYPQASYSVSRYKMDRVATSGPVGLRACIKEDLNASCAEMVFGKLLCFQENSLNLQVRPQLIPPSFFPLKGERNISDSKPTPASCHSSTPMFRAHSPQNLLLMSLLRVEGLKPSLTAPYQGPFEVLSNGPTSTLQSK</sequence>
<dbReference type="SUPFAM" id="SSF53098">
    <property type="entry name" value="Ribonuclease H-like"/>
    <property type="match status" value="1"/>
</dbReference>
<dbReference type="PANTHER" id="PTHR38681">
    <property type="entry name" value="RETROVIRUS-RELATED POL POLYPROTEIN FROM TRANSPOSON 412-LIKE PROTEIN-RELATED"/>
    <property type="match status" value="1"/>
</dbReference>
<reference evidence="1" key="1">
    <citation type="submission" date="2020-08" db="EMBL/GenBank/DDBJ databases">
        <title>Multicomponent nature underlies the extraordinary mechanical properties of spider dragline silk.</title>
        <authorList>
            <person name="Kono N."/>
            <person name="Nakamura H."/>
            <person name="Mori M."/>
            <person name="Yoshida Y."/>
            <person name="Ohtoshi R."/>
            <person name="Malay A.D."/>
            <person name="Moran D.A.P."/>
            <person name="Tomita M."/>
            <person name="Numata K."/>
            <person name="Arakawa K."/>
        </authorList>
    </citation>
    <scope>NUCLEOTIDE SEQUENCE</scope>
</reference>
<proteinExistence type="predicted"/>
<accession>A0A8X7CDB2</accession>
<dbReference type="Gene3D" id="3.30.420.10">
    <property type="entry name" value="Ribonuclease H-like superfamily/Ribonuclease H"/>
    <property type="match status" value="1"/>
</dbReference>
<keyword evidence="2" id="KW-1185">Reference proteome</keyword>
<dbReference type="OrthoDB" id="9906983at2759"/>
<name>A0A8X7CDB2_9ARAC</name>
<evidence type="ECO:0000313" key="2">
    <source>
        <dbReference type="Proteomes" id="UP000886998"/>
    </source>
</evidence>
<comment type="caution">
    <text evidence="1">The sequence shown here is derived from an EMBL/GenBank/DDBJ whole genome shotgun (WGS) entry which is preliminary data.</text>
</comment>
<dbReference type="Proteomes" id="UP000886998">
    <property type="component" value="Unassembled WGS sequence"/>
</dbReference>
<protein>
    <submittedName>
        <fullName evidence="1">Transposon Tf2-6 polyprotein</fullName>
    </submittedName>
</protein>
<dbReference type="AlphaFoldDB" id="A0A8X7CDB2"/>
<dbReference type="InterPro" id="IPR012337">
    <property type="entry name" value="RNaseH-like_sf"/>
</dbReference>
<organism evidence="1 2">
    <name type="scientific">Trichonephila inaurata madagascariensis</name>
    <dbReference type="NCBI Taxonomy" id="2747483"/>
    <lineage>
        <taxon>Eukaryota</taxon>
        <taxon>Metazoa</taxon>
        <taxon>Ecdysozoa</taxon>
        <taxon>Arthropoda</taxon>
        <taxon>Chelicerata</taxon>
        <taxon>Arachnida</taxon>
        <taxon>Araneae</taxon>
        <taxon>Araneomorphae</taxon>
        <taxon>Entelegynae</taxon>
        <taxon>Araneoidea</taxon>
        <taxon>Nephilidae</taxon>
        <taxon>Trichonephila</taxon>
        <taxon>Trichonephila inaurata</taxon>
    </lineage>
</organism>